<feature type="binding site" evidence="9">
    <location>
        <position position="139"/>
    </location>
    <ligand>
        <name>1-deoxy-D-xylulose 5-phosphate</name>
        <dbReference type="ChEBI" id="CHEBI:57792"/>
    </ligand>
</feature>
<dbReference type="UniPathway" id="UPA00056">
    <property type="reaction ID" value="UER00092"/>
</dbReference>
<sequence length="422" mass="43909">MGENEAVTSSRSVAVLGSTGSIGTQALDVIARNPDRFTVAALSAGGNVDLVAQQAVATRAPLVAVASATREQVTDAVAGYAAEAGHAAYRPEVVVGEEASVLAARCGADVVLNGITGSIGLRPTIAALEAGSVLALANKESLIIGGPIVKALARPGQIVPVDSEHSAIAQSLRGGRAEEVRRLVVTASGGPFRGRTREQLRDVTPTEALAHPNFAMGRVITTNSATLVNKGLEVIEAHLLFDIPFERIDVVVHPQQMIHSMVEFHDGSTVAQMGPPRMLVPIALGLSWPERLADVDVPCDWTQAQSWDFFPLDDDAFPAVRLARQVGAAGGTYPAVYNAANEVAVDAFHDGAIGFVDIVDTVSRVVEEHGVDDHGSALGSDSGALSVDDVMRADAWARARARKVLGLPDMHAASSHTAGAAT</sequence>
<comment type="pathway">
    <text evidence="1 9">Isoprenoid biosynthesis; isopentenyl diphosphate biosynthesis via DXP pathway; isopentenyl diphosphate from 1-deoxy-D-xylulose 5-phosphate: step 1/6.</text>
</comment>
<evidence type="ECO:0000256" key="8">
    <source>
        <dbReference type="ARBA" id="ARBA00048543"/>
    </source>
</evidence>
<proteinExistence type="inferred from homology"/>
<dbReference type="SUPFAM" id="SSF55347">
    <property type="entry name" value="Glyceraldehyde-3-phosphate dehydrogenase-like, C-terminal domain"/>
    <property type="match status" value="1"/>
</dbReference>
<reference evidence="14" key="1">
    <citation type="submission" date="2016-10" db="EMBL/GenBank/DDBJ databases">
        <authorList>
            <person name="Varghese N."/>
            <person name="Submissions S."/>
        </authorList>
    </citation>
    <scope>NUCLEOTIDE SEQUENCE [LARGE SCALE GENOMIC DNA]</scope>
    <source>
        <strain evidence="14">CGMCC 1.6963</strain>
    </source>
</reference>
<accession>A0A1H9QZJ4</accession>
<keyword evidence="9" id="KW-0460">Magnesium</keyword>
<dbReference type="GO" id="GO:0030145">
    <property type="term" value="F:manganese ion binding"/>
    <property type="evidence" value="ECO:0007669"/>
    <property type="project" value="TreeGrafter"/>
</dbReference>
<feature type="domain" description="1-deoxy-D-xylulose 5-phosphate reductoisomerase C-terminal" evidence="11">
    <location>
        <begin position="158"/>
        <end position="241"/>
    </location>
</feature>
<dbReference type="GO" id="GO:0070402">
    <property type="term" value="F:NADPH binding"/>
    <property type="evidence" value="ECO:0007669"/>
    <property type="project" value="InterPro"/>
</dbReference>
<gene>
    <name evidence="9" type="primary">dxr</name>
    <name evidence="13" type="ORF">SAMN05216199_0804</name>
</gene>
<evidence type="ECO:0000313" key="13">
    <source>
        <dbReference type="EMBL" id="SER65797.1"/>
    </source>
</evidence>
<dbReference type="Pfam" id="PF02670">
    <property type="entry name" value="DXP_reductoisom"/>
    <property type="match status" value="1"/>
</dbReference>
<keyword evidence="13" id="KW-0413">Isomerase</keyword>
<evidence type="ECO:0000313" key="14">
    <source>
        <dbReference type="Proteomes" id="UP000199019"/>
    </source>
</evidence>
<feature type="binding site" evidence="9">
    <location>
        <position position="22"/>
    </location>
    <ligand>
        <name>NADPH</name>
        <dbReference type="ChEBI" id="CHEBI:57783"/>
    </ligand>
</feature>
<feature type="binding site" evidence="9">
    <location>
        <position position="45"/>
    </location>
    <ligand>
        <name>NADPH</name>
        <dbReference type="ChEBI" id="CHEBI:57783"/>
    </ligand>
</feature>
<dbReference type="PANTHER" id="PTHR30525">
    <property type="entry name" value="1-DEOXY-D-XYLULOSE 5-PHOSPHATE REDUCTOISOMERASE"/>
    <property type="match status" value="1"/>
</dbReference>
<feature type="binding site" evidence="9">
    <location>
        <position position="164"/>
    </location>
    <ligand>
        <name>1-deoxy-D-xylulose 5-phosphate</name>
        <dbReference type="ChEBI" id="CHEBI:57792"/>
    </ligand>
</feature>
<feature type="binding site" evidence="9">
    <location>
        <position position="229"/>
    </location>
    <ligand>
        <name>1-deoxy-D-xylulose 5-phosphate</name>
        <dbReference type="ChEBI" id="CHEBI:57792"/>
    </ligand>
</feature>
<comment type="cofactor">
    <cofactor evidence="9">
        <name>Mg(2+)</name>
        <dbReference type="ChEBI" id="CHEBI:18420"/>
    </cofactor>
    <cofactor evidence="9">
        <name>Mn(2+)</name>
        <dbReference type="ChEBI" id="CHEBI:29035"/>
    </cofactor>
</comment>
<dbReference type="STRING" id="587636.SAMN05216199_0804"/>
<feature type="binding site" evidence="9">
    <location>
        <position position="164"/>
    </location>
    <ligand>
        <name>Mn(2+)</name>
        <dbReference type="ChEBI" id="CHEBI:29035"/>
    </ligand>
</feature>
<dbReference type="GO" id="GO:0016853">
    <property type="term" value="F:isomerase activity"/>
    <property type="evidence" value="ECO:0007669"/>
    <property type="project" value="UniProtKB-KW"/>
</dbReference>
<evidence type="ECO:0000256" key="4">
    <source>
        <dbReference type="ARBA" id="ARBA00022857"/>
    </source>
</evidence>
<evidence type="ECO:0000256" key="5">
    <source>
        <dbReference type="ARBA" id="ARBA00023002"/>
    </source>
</evidence>
<evidence type="ECO:0000256" key="6">
    <source>
        <dbReference type="ARBA" id="ARBA00023211"/>
    </source>
</evidence>
<evidence type="ECO:0000256" key="3">
    <source>
        <dbReference type="ARBA" id="ARBA00022723"/>
    </source>
</evidence>
<comment type="catalytic activity">
    <reaction evidence="8">
        <text>2-C-methyl-D-erythritol 4-phosphate + NADP(+) = 1-deoxy-D-xylulose 5-phosphate + NADPH + H(+)</text>
        <dbReference type="Rhea" id="RHEA:13717"/>
        <dbReference type="ChEBI" id="CHEBI:15378"/>
        <dbReference type="ChEBI" id="CHEBI:57783"/>
        <dbReference type="ChEBI" id="CHEBI:57792"/>
        <dbReference type="ChEBI" id="CHEBI:58262"/>
        <dbReference type="ChEBI" id="CHEBI:58349"/>
        <dbReference type="EC" id="1.1.1.267"/>
    </reaction>
    <physiologicalReaction direction="right-to-left" evidence="8">
        <dbReference type="Rhea" id="RHEA:13719"/>
    </physiologicalReaction>
</comment>
<feature type="binding site" evidence="9">
    <location>
        <position position="163"/>
    </location>
    <ligand>
        <name>1-deoxy-D-xylulose 5-phosphate</name>
        <dbReference type="ChEBI" id="CHEBI:57792"/>
    </ligand>
</feature>
<dbReference type="Proteomes" id="UP000199019">
    <property type="component" value="Unassembled WGS sequence"/>
</dbReference>
<dbReference type="EC" id="1.1.1.267" evidence="9"/>
<feature type="binding site" evidence="9">
    <location>
        <position position="140"/>
    </location>
    <ligand>
        <name>NADPH</name>
        <dbReference type="ChEBI" id="CHEBI:57783"/>
    </ligand>
</feature>
<dbReference type="Pfam" id="PF08436">
    <property type="entry name" value="DXP_redisom_C"/>
    <property type="match status" value="1"/>
</dbReference>
<dbReference type="InterPro" id="IPR036169">
    <property type="entry name" value="DXPR_C_sf"/>
</dbReference>
<evidence type="ECO:0000256" key="7">
    <source>
        <dbReference type="ARBA" id="ARBA00023229"/>
    </source>
</evidence>
<name>A0A1H9QZJ4_9MICO</name>
<feature type="binding site" evidence="9">
    <location>
        <position position="162"/>
    </location>
    <ligand>
        <name>Mn(2+)</name>
        <dbReference type="ChEBI" id="CHEBI:29035"/>
    </ligand>
</feature>
<feature type="binding site" evidence="9">
    <location>
        <position position="224"/>
    </location>
    <ligand>
        <name>1-deoxy-D-xylulose 5-phosphate</name>
        <dbReference type="ChEBI" id="CHEBI:57792"/>
    </ligand>
</feature>
<evidence type="ECO:0000256" key="2">
    <source>
        <dbReference type="ARBA" id="ARBA00006825"/>
    </source>
</evidence>
<dbReference type="PIRSF" id="PIRSF006205">
    <property type="entry name" value="Dxp_reductismrs"/>
    <property type="match status" value="1"/>
</dbReference>
<feature type="binding site" evidence="9">
    <location>
        <position position="47"/>
    </location>
    <ligand>
        <name>NADPH</name>
        <dbReference type="ChEBI" id="CHEBI:57783"/>
    </ligand>
</feature>
<comment type="caution">
    <text evidence="9">Lacks conserved residue(s) required for the propagation of feature annotation.</text>
</comment>
<dbReference type="InterPro" id="IPR013512">
    <property type="entry name" value="DXP_reductoisomerase_N"/>
</dbReference>
<dbReference type="Gene3D" id="1.10.1740.10">
    <property type="match status" value="1"/>
</dbReference>
<dbReference type="SUPFAM" id="SSF69055">
    <property type="entry name" value="1-deoxy-D-xylulose-5-phosphate reductoisomerase, C-terminal domain"/>
    <property type="match status" value="1"/>
</dbReference>
<feature type="binding site" evidence="9">
    <location>
        <position position="19"/>
    </location>
    <ligand>
        <name>NADPH</name>
        <dbReference type="ChEBI" id="CHEBI:57783"/>
    </ligand>
</feature>
<keyword evidence="5 9" id="KW-0560">Oxidoreductase</keyword>
<feature type="binding site" evidence="9">
    <location>
        <position position="21"/>
    </location>
    <ligand>
        <name>NADPH</name>
        <dbReference type="ChEBI" id="CHEBI:57783"/>
    </ligand>
</feature>
<feature type="binding site" evidence="9">
    <location>
        <position position="233"/>
    </location>
    <ligand>
        <name>Mn(2+)</name>
        <dbReference type="ChEBI" id="CHEBI:29035"/>
    </ligand>
</feature>
<dbReference type="GO" id="GO:0051484">
    <property type="term" value="P:isopentenyl diphosphate biosynthetic process, methylerythritol 4-phosphate pathway involved in terpenoid biosynthetic process"/>
    <property type="evidence" value="ECO:0007669"/>
    <property type="project" value="TreeGrafter"/>
</dbReference>
<dbReference type="InterPro" id="IPR013644">
    <property type="entry name" value="DXP_reductoisomerase_C"/>
</dbReference>
<dbReference type="RefSeq" id="WP_091755527.1">
    <property type="nucleotide sequence ID" value="NZ_FOHB01000001.1"/>
</dbReference>
<feature type="domain" description="DXP reductoisomerase C-terminal" evidence="12">
    <location>
        <begin position="273"/>
        <end position="399"/>
    </location>
</feature>
<keyword evidence="14" id="KW-1185">Reference proteome</keyword>
<keyword evidence="6 9" id="KW-0464">Manganese</keyword>
<dbReference type="Pfam" id="PF13288">
    <property type="entry name" value="DXPR_C"/>
    <property type="match status" value="1"/>
</dbReference>
<dbReference type="EMBL" id="FOHB01000001">
    <property type="protein sequence ID" value="SER65797.1"/>
    <property type="molecule type" value="Genomic_DNA"/>
</dbReference>
<keyword evidence="3 9" id="KW-0479">Metal-binding</keyword>
<feature type="binding site" evidence="9">
    <location>
        <position position="211"/>
    </location>
    <ligand>
        <name>1-deoxy-D-xylulose 5-phosphate</name>
        <dbReference type="ChEBI" id="CHEBI:57792"/>
    </ligand>
</feature>
<evidence type="ECO:0000256" key="9">
    <source>
        <dbReference type="HAMAP-Rule" id="MF_00183"/>
    </source>
</evidence>
<dbReference type="HAMAP" id="MF_00183">
    <property type="entry name" value="DXP_reductoisom"/>
    <property type="match status" value="1"/>
</dbReference>
<evidence type="ECO:0000259" key="11">
    <source>
        <dbReference type="Pfam" id="PF08436"/>
    </source>
</evidence>
<evidence type="ECO:0000259" key="12">
    <source>
        <dbReference type="Pfam" id="PF13288"/>
    </source>
</evidence>
<organism evidence="13 14">
    <name type="scientific">Pedococcus cremeus</name>
    <dbReference type="NCBI Taxonomy" id="587636"/>
    <lineage>
        <taxon>Bacteria</taxon>
        <taxon>Bacillati</taxon>
        <taxon>Actinomycetota</taxon>
        <taxon>Actinomycetes</taxon>
        <taxon>Micrococcales</taxon>
        <taxon>Intrasporangiaceae</taxon>
        <taxon>Pedococcus</taxon>
    </lineage>
</organism>
<evidence type="ECO:0000259" key="10">
    <source>
        <dbReference type="Pfam" id="PF02670"/>
    </source>
</evidence>
<feature type="binding site" evidence="9">
    <location>
        <position position="217"/>
    </location>
    <ligand>
        <name>NADPH</name>
        <dbReference type="ChEBI" id="CHEBI:57783"/>
    </ligand>
</feature>
<protein>
    <recommendedName>
        <fullName evidence="9">1-deoxy-D-xylulose 5-phosphate reductoisomerase</fullName>
        <shortName evidence="9">DXP reductoisomerase</shortName>
        <ecNumber evidence="9">1.1.1.267</ecNumber>
    </recommendedName>
    <alternativeName>
        <fullName evidence="9">1-deoxyxylulose-5-phosphate reductoisomerase</fullName>
    </alternativeName>
    <alternativeName>
        <fullName evidence="9">2-C-methyl-D-erythritol 4-phosphate synthase</fullName>
    </alternativeName>
</protein>
<feature type="binding site" evidence="9">
    <location>
        <position position="20"/>
    </location>
    <ligand>
        <name>NADPH</name>
        <dbReference type="ChEBI" id="CHEBI:57783"/>
    </ligand>
</feature>
<feature type="binding site" evidence="9">
    <location>
        <position position="233"/>
    </location>
    <ligand>
        <name>1-deoxy-D-xylulose 5-phosphate</name>
        <dbReference type="ChEBI" id="CHEBI:57792"/>
    </ligand>
</feature>
<dbReference type="FunFam" id="3.40.50.720:FF:000045">
    <property type="entry name" value="1-deoxy-D-xylulose 5-phosphate reductoisomerase"/>
    <property type="match status" value="1"/>
</dbReference>
<feature type="binding site" evidence="9">
    <location>
        <position position="188"/>
    </location>
    <ligand>
        <name>1-deoxy-D-xylulose 5-phosphate</name>
        <dbReference type="ChEBI" id="CHEBI:57792"/>
    </ligand>
</feature>
<dbReference type="PANTHER" id="PTHR30525:SF0">
    <property type="entry name" value="1-DEOXY-D-XYLULOSE 5-PHOSPHATE REDUCTOISOMERASE, CHLOROPLASTIC"/>
    <property type="match status" value="1"/>
</dbReference>
<dbReference type="InterPro" id="IPR003821">
    <property type="entry name" value="DXP_reductoisomerase"/>
</dbReference>
<keyword evidence="4 9" id="KW-0521">NADP</keyword>
<dbReference type="InterPro" id="IPR026877">
    <property type="entry name" value="DXPR_C"/>
</dbReference>
<dbReference type="GO" id="GO:0030604">
    <property type="term" value="F:1-deoxy-D-xylulose-5-phosphate reductoisomerase activity"/>
    <property type="evidence" value="ECO:0007669"/>
    <property type="project" value="UniProtKB-UniRule"/>
</dbReference>
<dbReference type="NCBIfam" id="TIGR00243">
    <property type="entry name" value="Dxr"/>
    <property type="match status" value="1"/>
</dbReference>
<feature type="binding site" evidence="9">
    <location>
        <position position="138"/>
    </location>
    <ligand>
        <name>NADPH</name>
        <dbReference type="ChEBI" id="CHEBI:57783"/>
    </ligand>
</feature>
<dbReference type="InterPro" id="IPR036291">
    <property type="entry name" value="NAD(P)-bd_dom_sf"/>
</dbReference>
<comment type="function">
    <text evidence="9">Catalyzes the NADPH-dependent rearrangement and reduction of 1-deoxy-D-xylulose-5-phosphate (DXP) to 2-C-methyl-D-erythritol 4-phosphate (MEP).</text>
</comment>
<keyword evidence="7 9" id="KW-0414">Isoprene biosynthesis</keyword>
<dbReference type="OrthoDB" id="9806546at2"/>
<comment type="similarity">
    <text evidence="2 9">Belongs to the DXR family.</text>
</comment>
<feature type="binding site" evidence="9">
    <location>
        <position position="230"/>
    </location>
    <ligand>
        <name>1-deoxy-D-xylulose 5-phosphate</name>
        <dbReference type="ChEBI" id="CHEBI:57792"/>
    </ligand>
</feature>
<dbReference type="Gene3D" id="3.40.50.720">
    <property type="entry name" value="NAD(P)-binding Rossmann-like Domain"/>
    <property type="match status" value="1"/>
</dbReference>
<evidence type="ECO:0000256" key="1">
    <source>
        <dbReference type="ARBA" id="ARBA00005094"/>
    </source>
</evidence>
<dbReference type="AlphaFoldDB" id="A0A1H9QZJ4"/>
<dbReference type="SUPFAM" id="SSF51735">
    <property type="entry name" value="NAD(P)-binding Rossmann-fold domains"/>
    <property type="match status" value="1"/>
</dbReference>
<feature type="domain" description="1-deoxy-D-xylulose 5-phosphate reductoisomerase N-terminal" evidence="10">
    <location>
        <begin position="13"/>
        <end position="146"/>
    </location>
</feature>